<dbReference type="EMBL" id="BMIG01000011">
    <property type="protein sequence ID" value="GGB05678.1"/>
    <property type="molecule type" value="Genomic_DNA"/>
</dbReference>
<dbReference type="Proteomes" id="UP000620596">
    <property type="component" value="Unassembled WGS sequence"/>
</dbReference>
<evidence type="ECO:0000313" key="2">
    <source>
        <dbReference type="Proteomes" id="UP000620596"/>
    </source>
</evidence>
<dbReference type="AlphaFoldDB" id="A0A916WJE2"/>
<reference evidence="1" key="2">
    <citation type="submission" date="2020-09" db="EMBL/GenBank/DDBJ databases">
        <authorList>
            <person name="Sun Q."/>
            <person name="Zhou Y."/>
        </authorList>
    </citation>
    <scope>NUCLEOTIDE SEQUENCE</scope>
    <source>
        <strain evidence="1">CGMCC 1.15322</strain>
    </source>
</reference>
<gene>
    <name evidence="1" type="ORF">GCM10011496_28240</name>
</gene>
<accession>A0A916WJE2</accession>
<evidence type="ECO:0008006" key="3">
    <source>
        <dbReference type="Google" id="ProtNLM"/>
    </source>
</evidence>
<evidence type="ECO:0000313" key="1">
    <source>
        <dbReference type="EMBL" id="GGB05678.1"/>
    </source>
</evidence>
<dbReference type="Pfam" id="PF05742">
    <property type="entry name" value="TANGO2"/>
    <property type="match status" value="1"/>
</dbReference>
<comment type="caution">
    <text evidence="1">The sequence shown here is derived from an EMBL/GenBank/DDBJ whole genome shotgun (WGS) entry which is preliminary data.</text>
</comment>
<organism evidence="1 2">
    <name type="scientific">Polaromonas eurypsychrophila</name>
    <dbReference type="NCBI Taxonomy" id="1614635"/>
    <lineage>
        <taxon>Bacteria</taxon>
        <taxon>Pseudomonadati</taxon>
        <taxon>Pseudomonadota</taxon>
        <taxon>Betaproteobacteria</taxon>
        <taxon>Burkholderiales</taxon>
        <taxon>Comamonadaceae</taxon>
        <taxon>Polaromonas</taxon>
    </lineage>
</organism>
<dbReference type="RefSeq" id="WP_188709163.1">
    <property type="nucleotide sequence ID" value="NZ_BMIG01000011.1"/>
</dbReference>
<dbReference type="PANTHER" id="PTHR17985:SF8">
    <property type="entry name" value="TRANSPORT AND GOLGI ORGANIZATION PROTEIN 2 HOMOLOG"/>
    <property type="match status" value="1"/>
</dbReference>
<name>A0A916WJE2_9BURK</name>
<proteinExistence type="predicted"/>
<protein>
    <recommendedName>
        <fullName evidence="3">NRDE family protein</fullName>
    </recommendedName>
</protein>
<reference evidence="1" key="1">
    <citation type="journal article" date="2014" name="Int. J. Syst. Evol. Microbiol.">
        <title>Complete genome sequence of Corynebacterium casei LMG S-19264T (=DSM 44701T), isolated from a smear-ripened cheese.</title>
        <authorList>
            <consortium name="US DOE Joint Genome Institute (JGI-PGF)"/>
            <person name="Walter F."/>
            <person name="Albersmeier A."/>
            <person name="Kalinowski J."/>
            <person name="Ruckert C."/>
        </authorList>
    </citation>
    <scope>NUCLEOTIDE SEQUENCE</scope>
    <source>
        <strain evidence="1">CGMCC 1.15322</strain>
    </source>
</reference>
<dbReference type="InterPro" id="IPR008551">
    <property type="entry name" value="TANGO2"/>
</dbReference>
<keyword evidence="2" id="KW-1185">Reference proteome</keyword>
<dbReference type="PANTHER" id="PTHR17985">
    <property type="entry name" value="SER/THR-RICH PROTEIN T10 IN DGCR REGION"/>
    <property type="match status" value="1"/>
</dbReference>
<sequence>MCLIAFAIGASARWPLLIAANRDEFLDRPTLPLARWKSEAGTEIISGRDLRAGGTWMGLTAAGRIAMLTNVRGPASLTGEKSRGELITRWLDSDGDAASFMAQMEPAAYGGFNLVLGDFNSSVLHWLSNKPGPGLESRALQPGVYGLSNGALDTPWPKTLGLKRALDSALTASSENAVEQELMAALRDRRRADREDLPSTGVPLALEEALSSAFVDFPEHGYGTRCSTVLVASAGQEGWDIALQEVTHSHRTGDVPGAQNVRLRWQT</sequence>